<proteinExistence type="predicted"/>
<gene>
    <name evidence="1" type="ORF">IQ247_24170</name>
</gene>
<dbReference type="Proteomes" id="UP000620559">
    <property type="component" value="Unassembled WGS sequence"/>
</dbReference>
<protein>
    <submittedName>
        <fullName evidence="1">Uncharacterized protein</fullName>
    </submittedName>
</protein>
<dbReference type="RefSeq" id="WP_193923924.1">
    <property type="nucleotide sequence ID" value="NZ_JADEWL010000114.1"/>
</dbReference>
<dbReference type="Pfam" id="PF20384">
    <property type="entry name" value="DUF6679"/>
    <property type="match status" value="1"/>
</dbReference>
<dbReference type="InterPro" id="IPR046501">
    <property type="entry name" value="DUF6679"/>
</dbReference>
<reference evidence="1" key="1">
    <citation type="submission" date="2020-10" db="EMBL/GenBank/DDBJ databases">
        <authorList>
            <person name="Castelo-Branco R."/>
            <person name="Eusebio N."/>
            <person name="Adriana R."/>
            <person name="Vieira A."/>
            <person name="Brugerolle De Fraissinette N."/>
            <person name="Rezende De Castro R."/>
            <person name="Schneider M.P."/>
            <person name="Vasconcelos V."/>
            <person name="Leao P.N."/>
        </authorList>
    </citation>
    <scope>NUCLEOTIDE SEQUENCE</scope>
    <source>
        <strain evidence="1">LEGE 06105</strain>
    </source>
</reference>
<sequence length="102" mass="12094">MESKLQELIGQQNVWLLVKTSNGWLKNVDILDVNGDTVTFRYESESEVDRKIWEKTTRIENIAEIEIRLMSMPKDNKKVQDLRQKFSKLLEQEIQESQEPLE</sequence>
<accession>A0A8J7FDI3</accession>
<dbReference type="AlphaFoldDB" id="A0A8J7FDI3"/>
<keyword evidence="2" id="KW-1185">Reference proteome</keyword>
<evidence type="ECO:0000313" key="2">
    <source>
        <dbReference type="Proteomes" id="UP000620559"/>
    </source>
</evidence>
<dbReference type="EMBL" id="JADEWL010000114">
    <property type="protein sequence ID" value="MBE9215724.1"/>
    <property type="molecule type" value="Genomic_DNA"/>
</dbReference>
<name>A0A8J7FDI3_9CYAN</name>
<comment type="caution">
    <text evidence="1">The sequence shown here is derived from an EMBL/GenBank/DDBJ whole genome shotgun (WGS) entry which is preliminary data.</text>
</comment>
<evidence type="ECO:0000313" key="1">
    <source>
        <dbReference type="EMBL" id="MBE9215724.1"/>
    </source>
</evidence>
<organism evidence="1 2">
    <name type="scientific">Plectonema cf. radiosum LEGE 06105</name>
    <dbReference type="NCBI Taxonomy" id="945769"/>
    <lineage>
        <taxon>Bacteria</taxon>
        <taxon>Bacillati</taxon>
        <taxon>Cyanobacteriota</taxon>
        <taxon>Cyanophyceae</taxon>
        <taxon>Oscillatoriophycideae</taxon>
        <taxon>Oscillatoriales</taxon>
        <taxon>Microcoleaceae</taxon>
        <taxon>Plectonema</taxon>
    </lineage>
</organism>